<reference evidence="1" key="2">
    <citation type="journal article" date="2015" name="Data Brief">
        <title>Shoot transcriptome of the giant reed, Arundo donax.</title>
        <authorList>
            <person name="Barrero R.A."/>
            <person name="Guerrero F.D."/>
            <person name="Moolhuijzen P."/>
            <person name="Goolsby J.A."/>
            <person name="Tidwell J."/>
            <person name="Bellgard S.E."/>
            <person name="Bellgard M.I."/>
        </authorList>
    </citation>
    <scope>NUCLEOTIDE SEQUENCE</scope>
    <source>
        <tissue evidence="1">Shoot tissue taken approximately 20 cm above the soil surface</tissue>
    </source>
</reference>
<reference evidence="1" key="1">
    <citation type="submission" date="2014-09" db="EMBL/GenBank/DDBJ databases">
        <authorList>
            <person name="Magalhaes I.L.F."/>
            <person name="Oliveira U."/>
            <person name="Santos F.R."/>
            <person name="Vidigal T.H.D.A."/>
            <person name="Brescovit A.D."/>
            <person name="Santos A.J."/>
        </authorList>
    </citation>
    <scope>NUCLEOTIDE SEQUENCE</scope>
    <source>
        <tissue evidence="1">Shoot tissue taken approximately 20 cm above the soil surface</tissue>
    </source>
</reference>
<organism evidence="1">
    <name type="scientific">Arundo donax</name>
    <name type="common">Giant reed</name>
    <name type="synonym">Donax arundinaceus</name>
    <dbReference type="NCBI Taxonomy" id="35708"/>
    <lineage>
        <taxon>Eukaryota</taxon>
        <taxon>Viridiplantae</taxon>
        <taxon>Streptophyta</taxon>
        <taxon>Embryophyta</taxon>
        <taxon>Tracheophyta</taxon>
        <taxon>Spermatophyta</taxon>
        <taxon>Magnoliopsida</taxon>
        <taxon>Liliopsida</taxon>
        <taxon>Poales</taxon>
        <taxon>Poaceae</taxon>
        <taxon>PACMAD clade</taxon>
        <taxon>Arundinoideae</taxon>
        <taxon>Arundineae</taxon>
        <taxon>Arundo</taxon>
    </lineage>
</organism>
<dbReference type="AlphaFoldDB" id="A0A0A9EBN0"/>
<evidence type="ECO:0000313" key="1">
    <source>
        <dbReference type="EMBL" id="JAD93402.1"/>
    </source>
</evidence>
<proteinExistence type="predicted"/>
<accession>A0A0A9EBN0</accession>
<protein>
    <submittedName>
        <fullName evidence="1">Uncharacterized protein</fullName>
    </submittedName>
</protein>
<name>A0A0A9EBN0_ARUDO</name>
<sequence length="49" mass="5966">MIMDLPCDKDGFMKQLKIKIPQKKHQQLWSFQRHIRHRTLTFDQNSNIA</sequence>
<dbReference type="EMBL" id="GBRH01204493">
    <property type="protein sequence ID" value="JAD93402.1"/>
    <property type="molecule type" value="Transcribed_RNA"/>
</dbReference>